<evidence type="ECO:0000256" key="7">
    <source>
        <dbReference type="SAM" id="MobiDB-lite"/>
    </source>
</evidence>
<feature type="region of interest" description="Disordered" evidence="7">
    <location>
        <begin position="438"/>
        <end position="490"/>
    </location>
</feature>
<keyword evidence="12" id="KW-1185">Reference proteome</keyword>
<dbReference type="GO" id="GO:0030261">
    <property type="term" value="P:chromosome condensation"/>
    <property type="evidence" value="ECO:0007669"/>
    <property type="project" value="InterPro"/>
</dbReference>
<feature type="coiled-coil region" evidence="6">
    <location>
        <begin position="652"/>
        <end position="710"/>
    </location>
</feature>
<gene>
    <name evidence="6 9" type="primary">smc</name>
    <name evidence="9" type="ORF">HCU01_14030</name>
    <name evidence="10" type="ORF">SAMN05660971_01983</name>
</gene>
<evidence type="ECO:0000259" key="8">
    <source>
        <dbReference type="Pfam" id="PF02463"/>
    </source>
</evidence>
<evidence type="ECO:0000256" key="3">
    <source>
        <dbReference type="ARBA" id="ARBA00022840"/>
    </source>
</evidence>
<dbReference type="GO" id="GO:0016887">
    <property type="term" value="F:ATP hydrolysis activity"/>
    <property type="evidence" value="ECO:0007669"/>
    <property type="project" value="InterPro"/>
</dbReference>
<reference evidence="9 12" key="2">
    <citation type="submission" date="2019-07" db="EMBL/GenBank/DDBJ databases">
        <title>Whole genome shotgun sequence of Halomonas cupida NBRC 102219.</title>
        <authorList>
            <person name="Hosoyama A."/>
            <person name="Uohara A."/>
            <person name="Ohji S."/>
            <person name="Ichikawa N."/>
        </authorList>
    </citation>
    <scope>NUCLEOTIDE SEQUENCE [LARGE SCALE GENOMIC DNA]</scope>
    <source>
        <strain evidence="9 12">NBRC 102219</strain>
    </source>
</reference>
<dbReference type="STRING" id="44933.SAMN05660971_01983"/>
<dbReference type="InterPro" id="IPR003395">
    <property type="entry name" value="RecF/RecN/SMC_N"/>
</dbReference>
<protein>
    <recommendedName>
        <fullName evidence="6">Chromosome partition protein Smc</fullName>
    </recommendedName>
</protein>
<dbReference type="AlphaFoldDB" id="A0A1M7F9W3"/>
<dbReference type="InterPro" id="IPR011890">
    <property type="entry name" value="SMC_prok"/>
</dbReference>
<comment type="similarity">
    <text evidence="6">Belongs to the SMC family.</text>
</comment>
<dbReference type="NCBIfam" id="TIGR02168">
    <property type="entry name" value="SMC_prok_B"/>
    <property type="match status" value="1"/>
</dbReference>
<evidence type="ECO:0000256" key="2">
    <source>
        <dbReference type="ARBA" id="ARBA00022741"/>
    </source>
</evidence>
<feature type="region of interest" description="Disordered" evidence="7">
    <location>
        <begin position="806"/>
        <end position="828"/>
    </location>
</feature>
<keyword evidence="2 6" id="KW-0547">Nucleotide-binding</keyword>
<evidence type="ECO:0000256" key="6">
    <source>
        <dbReference type="HAMAP-Rule" id="MF_01894"/>
    </source>
</evidence>
<reference evidence="10 11" key="1">
    <citation type="submission" date="2016-11" db="EMBL/GenBank/DDBJ databases">
        <authorList>
            <person name="Jaros S."/>
            <person name="Januszkiewicz K."/>
            <person name="Wedrychowicz H."/>
        </authorList>
    </citation>
    <scope>NUCLEOTIDE SEQUENCE [LARGE SCALE GENOMIC DNA]</scope>
    <source>
        <strain evidence="10 11">DSM 4740</strain>
    </source>
</reference>
<dbReference type="CDD" id="cd03278">
    <property type="entry name" value="ABC_SMC_barmotin"/>
    <property type="match status" value="2"/>
</dbReference>
<feature type="coiled-coil region" evidence="6">
    <location>
        <begin position="170"/>
        <end position="218"/>
    </location>
</feature>
<dbReference type="Gene3D" id="3.40.50.300">
    <property type="entry name" value="P-loop containing nucleotide triphosphate hydrolases"/>
    <property type="match status" value="2"/>
</dbReference>
<comment type="domain">
    <text evidence="6">Contains large globular domains required for ATP hydrolysis at each terminus and a third globular domain forming a flexible hinge near the middle of the molecule. These domains are separated by coiled-coil structures.</text>
</comment>
<feature type="domain" description="RecF/RecN/SMC N-terminal" evidence="8">
    <location>
        <begin position="3"/>
        <end position="1149"/>
    </location>
</feature>
<dbReference type="Proteomes" id="UP000184123">
    <property type="component" value="Unassembled WGS sequence"/>
</dbReference>
<dbReference type="GO" id="GO:0003677">
    <property type="term" value="F:DNA binding"/>
    <property type="evidence" value="ECO:0007669"/>
    <property type="project" value="UniProtKB-UniRule"/>
</dbReference>
<evidence type="ECO:0000313" key="9">
    <source>
        <dbReference type="EMBL" id="GEN23454.1"/>
    </source>
</evidence>
<dbReference type="Pfam" id="PF02463">
    <property type="entry name" value="SMC_N"/>
    <property type="match status" value="1"/>
</dbReference>
<dbReference type="GO" id="GO:0006260">
    <property type="term" value="P:DNA replication"/>
    <property type="evidence" value="ECO:0007669"/>
    <property type="project" value="UniProtKB-UniRule"/>
</dbReference>
<keyword evidence="5 6" id="KW-0238">DNA-binding</keyword>
<evidence type="ECO:0000313" key="11">
    <source>
        <dbReference type="Proteomes" id="UP000184123"/>
    </source>
</evidence>
<sequence length="1165" mass="131898">MRLTSIRLAGFKSFVDPVTVPFQGNMTAIVGPNGCGKSNIIDAVRWVMGESSAKTLRGESMTDVIFNGSTGRKPVGMASIELVFDNRDGSLGGVYAQYAEISVKRQVTRDAQSSYFFNGQKCRRRDIADLFLGTGLGPRSYSIIGQGMISRLIEARPEELRATLEEAAGISKYKERRRETENRMRRTQENLDRLEDIREELDKQLERLRRQAEAAKRYQTLKQEEHRVKGELALLRGRALRASQSEQESRVRELETAVEREVLGMRQCETRLEEARAEHDGIAQDLDARQSSFYETTTAIARLEQELEHTRSRDQQLARDLEAARRELDELARLGETDEQRLQSVEERLETLAPEQEELAEQLAELEAALEEAEPGVEEADAEWESFNERWRNDSHAAERSQDRLRELESRLERISSDRNKRRQQLEELPDIAALSAQRDEVKERLAESDERRAMLEEQRETLASRRDSGRRALAEQDSERDEQRSRRSTLQGEIASLEALIAAALADHDEGLDQQLEVLGVSQAPRLGEQLDVDAGWEDAVSWVLAPWLKARLSAFESTGNAMTVAHSGGEIAILDSAEVAAPAGSLAARVRGAGAGSQWLAGIRCAESREAAWAARDQLAEGQSWITTDGLWLGRGWVRLRGEGDGPDALLVSRRRLEEASAALDEVEAELVRLDAEHEMAQQQVADAEQALEQLRLDERELDQTRQQMAVQDSGLASRLEHLSSRGAEIHEELESLAEADEETRLAIEEIREQWQSAMMRLEEGAEMRERLERRRSEAREQLTALRTRQRPLSERAQQLTLEHQRLTTERAGLAEQQGRAGDTRSRLEERIAELEESREGLHEPDEERRERLDELLYRREREERELNEARARASALVERLRDDEQARQQHERNLDGVRERLQEARMQVQALALKAESQDEQLKELGHEAENLMEGLDPNATESAWQTRLEELGEKIRRLGAINLAAIEEYEQQAERRNYLEAQQAELNEALETLDKAIRRIDQETRTRFRDTFERVNAGLQSLFPRVFGGGTAWLTLTGEDLLETGVAIMARPPGKKNSTIHLLSGGEKALTALSMVFAIFQLNPAPFCMLDEVDAPLDDANVGRYARLVKEMSESVQFIYITHNKIAMEAAERLMGVTMQEPGCSRLVSVDVDEAAALAEA</sequence>
<evidence type="ECO:0000313" key="12">
    <source>
        <dbReference type="Proteomes" id="UP000321726"/>
    </source>
</evidence>
<feature type="coiled-coil region" evidence="6">
    <location>
        <begin position="973"/>
        <end position="1010"/>
    </location>
</feature>
<dbReference type="InterPro" id="IPR024704">
    <property type="entry name" value="SMC"/>
</dbReference>
<dbReference type="EMBL" id="FRCA01000004">
    <property type="protein sequence ID" value="SHM00457.1"/>
    <property type="molecule type" value="Genomic_DNA"/>
</dbReference>
<dbReference type="SUPFAM" id="SSF52540">
    <property type="entry name" value="P-loop containing nucleoside triphosphate hydrolases"/>
    <property type="match status" value="2"/>
</dbReference>
<keyword evidence="4 6" id="KW-0175">Coiled coil</keyword>
<dbReference type="GO" id="GO:0007062">
    <property type="term" value="P:sister chromatid cohesion"/>
    <property type="evidence" value="ECO:0007669"/>
    <property type="project" value="InterPro"/>
</dbReference>
<dbReference type="GO" id="GO:0005737">
    <property type="term" value="C:cytoplasm"/>
    <property type="evidence" value="ECO:0007669"/>
    <property type="project" value="UniProtKB-SubCell"/>
</dbReference>
<dbReference type="HAMAP" id="MF_01894">
    <property type="entry name" value="Smc_prok"/>
    <property type="match status" value="1"/>
</dbReference>
<organism evidence="10 11">
    <name type="scientific">Halomonas cupida</name>
    <dbReference type="NCBI Taxonomy" id="44933"/>
    <lineage>
        <taxon>Bacteria</taxon>
        <taxon>Pseudomonadati</taxon>
        <taxon>Pseudomonadota</taxon>
        <taxon>Gammaproteobacteria</taxon>
        <taxon>Oceanospirillales</taxon>
        <taxon>Halomonadaceae</taxon>
        <taxon>Halomonas</taxon>
    </lineage>
</organism>
<keyword evidence="1 6" id="KW-0963">Cytoplasm</keyword>
<comment type="subcellular location">
    <subcellularLocation>
        <location evidence="6">Cytoplasm</location>
    </subcellularLocation>
</comment>
<dbReference type="EMBL" id="BJXU01000041">
    <property type="protein sequence ID" value="GEN23454.1"/>
    <property type="molecule type" value="Genomic_DNA"/>
</dbReference>
<evidence type="ECO:0000313" key="10">
    <source>
        <dbReference type="EMBL" id="SHM00457.1"/>
    </source>
</evidence>
<evidence type="ECO:0000256" key="1">
    <source>
        <dbReference type="ARBA" id="ARBA00022490"/>
    </source>
</evidence>
<evidence type="ECO:0000256" key="5">
    <source>
        <dbReference type="ARBA" id="ARBA00023125"/>
    </source>
</evidence>
<dbReference type="PANTHER" id="PTHR43977">
    <property type="entry name" value="STRUCTURAL MAINTENANCE OF CHROMOSOMES PROTEIN 3"/>
    <property type="match status" value="1"/>
</dbReference>
<accession>A0A1M7F9W3</accession>
<dbReference type="GO" id="GO:0005524">
    <property type="term" value="F:ATP binding"/>
    <property type="evidence" value="ECO:0007669"/>
    <property type="project" value="UniProtKB-UniRule"/>
</dbReference>
<dbReference type="OrthoDB" id="9808768at2"/>
<dbReference type="Proteomes" id="UP000321726">
    <property type="component" value="Unassembled WGS sequence"/>
</dbReference>
<feature type="compositionally biased region" description="Basic and acidic residues" evidence="7">
    <location>
        <begin position="438"/>
        <end position="475"/>
    </location>
</feature>
<dbReference type="InterPro" id="IPR027417">
    <property type="entry name" value="P-loop_NTPase"/>
</dbReference>
<dbReference type="RefSeq" id="WP_073435012.1">
    <property type="nucleotide sequence ID" value="NZ_BJXU01000041.1"/>
</dbReference>
<dbReference type="Gene3D" id="1.10.287.1490">
    <property type="match status" value="1"/>
</dbReference>
<comment type="function">
    <text evidence="6">Required for chromosome condensation and partitioning.</text>
</comment>
<feature type="binding site" evidence="6">
    <location>
        <begin position="32"/>
        <end position="39"/>
    </location>
    <ligand>
        <name>ATP</name>
        <dbReference type="ChEBI" id="CHEBI:30616"/>
    </ligand>
</feature>
<dbReference type="PIRSF" id="PIRSF005719">
    <property type="entry name" value="SMC"/>
    <property type="match status" value="1"/>
</dbReference>
<proteinExistence type="inferred from homology"/>
<keyword evidence="3 6" id="KW-0067">ATP-binding</keyword>
<dbReference type="GO" id="GO:0007059">
    <property type="term" value="P:chromosome segregation"/>
    <property type="evidence" value="ECO:0007669"/>
    <property type="project" value="UniProtKB-UniRule"/>
</dbReference>
<feature type="coiled-coil region" evidence="6">
    <location>
        <begin position="855"/>
        <end position="938"/>
    </location>
</feature>
<evidence type="ECO:0000256" key="4">
    <source>
        <dbReference type="ARBA" id="ARBA00023054"/>
    </source>
</evidence>
<name>A0A1M7F9W3_9GAMM</name>
<comment type="subunit">
    <text evidence="6">Homodimer.</text>
</comment>